<evidence type="ECO:0000256" key="1">
    <source>
        <dbReference type="ARBA" id="ARBA00004370"/>
    </source>
</evidence>
<dbReference type="HAMAP" id="MF_01458">
    <property type="entry name" value="FtsH"/>
    <property type="match status" value="1"/>
</dbReference>
<dbReference type="GO" id="GO:0051301">
    <property type="term" value="P:cell division"/>
    <property type="evidence" value="ECO:0007669"/>
    <property type="project" value="UniProtKB-KW"/>
</dbReference>
<dbReference type="GO" id="GO:0006508">
    <property type="term" value="P:proteolysis"/>
    <property type="evidence" value="ECO:0007669"/>
    <property type="project" value="UniProtKB-KW"/>
</dbReference>
<comment type="cofactor">
    <cofactor evidence="14">
        <name>Zn(2+)</name>
        <dbReference type="ChEBI" id="CHEBI:29105"/>
    </cofactor>
    <text evidence="14">Binds 1 zinc ion per subunit.</text>
</comment>
<dbReference type="InterPro" id="IPR037219">
    <property type="entry name" value="Peptidase_M41-like"/>
</dbReference>
<evidence type="ECO:0000256" key="10">
    <source>
        <dbReference type="ARBA" id="ARBA00022989"/>
    </source>
</evidence>
<feature type="binding site" evidence="14">
    <location>
        <position position="436"/>
    </location>
    <ligand>
        <name>Zn(2+)</name>
        <dbReference type="ChEBI" id="CHEBI:29105"/>
        <note>catalytic</note>
    </ligand>
</feature>
<evidence type="ECO:0000256" key="14">
    <source>
        <dbReference type="HAMAP-Rule" id="MF_01458"/>
    </source>
</evidence>
<dbReference type="InterPro" id="IPR005936">
    <property type="entry name" value="FtsH"/>
</dbReference>
<evidence type="ECO:0000256" key="9">
    <source>
        <dbReference type="ARBA" id="ARBA00022840"/>
    </source>
</evidence>
<feature type="region of interest" description="Disordered" evidence="16">
    <location>
        <begin position="629"/>
        <end position="724"/>
    </location>
</feature>
<organism evidence="18 19">
    <name type="scientific">Brevibacterium aurantiacum</name>
    <dbReference type="NCBI Taxonomy" id="273384"/>
    <lineage>
        <taxon>Bacteria</taxon>
        <taxon>Bacillati</taxon>
        <taxon>Actinomycetota</taxon>
        <taxon>Actinomycetes</taxon>
        <taxon>Micrococcales</taxon>
        <taxon>Brevibacteriaceae</taxon>
        <taxon>Brevibacterium</taxon>
    </lineage>
</organism>
<keyword evidence="5 14" id="KW-0479">Metal-binding</keyword>
<proteinExistence type="inferred from homology"/>
<keyword evidence="18" id="KW-0132">Cell division</keyword>
<evidence type="ECO:0000256" key="15">
    <source>
        <dbReference type="RuleBase" id="RU003651"/>
    </source>
</evidence>
<dbReference type="InterPro" id="IPR003959">
    <property type="entry name" value="ATPase_AAA_core"/>
</dbReference>
<dbReference type="SUPFAM" id="SSF52540">
    <property type="entry name" value="P-loop containing nucleoside triphosphate hydrolases"/>
    <property type="match status" value="1"/>
</dbReference>
<comment type="similarity">
    <text evidence="13 14">In the central section; belongs to the AAA ATPase family.</text>
</comment>
<feature type="binding site" evidence="14">
    <location>
        <position position="512"/>
    </location>
    <ligand>
        <name>Zn(2+)</name>
        <dbReference type="ChEBI" id="CHEBI:29105"/>
        <note>catalytic</note>
    </ligand>
</feature>
<dbReference type="PANTHER" id="PTHR23076">
    <property type="entry name" value="METALLOPROTEASE M41 FTSH"/>
    <property type="match status" value="1"/>
</dbReference>
<dbReference type="InterPro" id="IPR027417">
    <property type="entry name" value="P-loop_NTPase"/>
</dbReference>
<keyword evidence="8 14" id="KW-0862">Zinc</keyword>
<dbReference type="InterPro" id="IPR003593">
    <property type="entry name" value="AAA+_ATPase"/>
</dbReference>
<dbReference type="GO" id="GO:0030163">
    <property type="term" value="P:protein catabolic process"/>
    <property type="evidence" value="ECO:0007669"/>
    <property type="project" value="UniProtKB-UniRule"/>
</dbReference>
<dbReference type="GO" id="GO:0004176">
    <property type="term" value="F:ATP-dependent peptidase activity"/>
    <property type="evidence" value="ECO:0007669"/>
    <property type="project" value="InterPro"/>
</dbReference>
<keyword evidence="6 14" id="KW-0547">Nucleotide-binding</keyword>
<dbReference type="PROSITE" id="PS00674">
    <property type="entry name" value="AAA"/>
    <property type="match status" value="1"/>
</dbReference>
<feature type="domain" description="AAA+ ATPase" evidence="17">
    <location>
        <begin position="206"/>
        <end position="345"/>
    </location>
</feature>
<protein>
    <recommendedName>
        <fullName evidence="14">ATP-dependent zinc metalloprotease FtsH</fullName>
        <ecNumber evidence="14">3.4.24.-</ecNumber>
    </recommendedName>
</protein>
<dbReference type="GO" id="GO:0005886">
    <property type="term" value="C:plasma membrane"/>
    <property type="evidence" value="ECO:0007669"/>
    <property type="project" value="UniProtKB-SubCell"/>
</dbReference>
<keyword evidence="18" id="KW-0131">Cell cycle</keyword>
<feature type="transmembrane region" description="Helical" evidence="14">
    <location>
        <begin position="123"/>
        <end position="145"/>
    </location>
</feature>
<comment type="caution">
    <text evidence="18">The sequence shown here is derived from an EMBL/GenBank/DDBJ whole genome shotgun (WGS) entry which is preliminary data.</text>
</comment>
<sequence>MAESNKRRPLLNKATKGPLVWIVLALLVVSIGALLFSRVGFSQIDTQKGLELLQDDKVEQAKIVDKDQRVDLTLKDDLTIDDQDFGKKVQFFYVEQRGEQIVKAVDSAEPSKGYTDEVPKQSWLMSLLGTLIPFVIIFVVFWFLISQMSGGKMMNFGKSKAKLVNKENPDVTFKDVAGVDEALEELEEIKEFLAEPEKFKAVGAKIPKGVLLYGQPGTGKTLLAKAVAGEAGVPFYSISGSDFVEMYVGVGASRVRDLFEQAKTNAPCIIFIDEIDAVGRQRGAGMGGGHDEREQTLNQLLVEMDGFDVKTNVILIAATNRPDVLDPALLRPGRFDRQIPVEAPDMKGREHILEVHSEGKPLADDVDLGQIAKRTPGFSGADLANVLNEAALLTARENSKVIDNRILDEAIDRVIAGPQKRTRLMNDKERLITAYHEGGHALVAAAMNQTDPVTKVTILPRGRALGYTMVMPSEDKYSTTRNELLDQLAYAMGGRVAEEVVFHDPTTGASNDIEKATNIARKMVTQYGMSDKLGMVKIGDDQGEPFAGRGYGGGDEYGDATLSSIDREVREIIDAAHADAYWALTHNRDVLDDLAYQLLERETLDQAALAEIFTPIVKRPTRDVWLANDERPVSERGPIDPPAPLSGDRSGKGHGNSEVDTTDVPGAGPTGVNGPHVPHNPTGPINPNDPTGPTGPHDAPGTGPEGPTNPGGPNNSEGGRESGY</sequence>
<evidence type="ECO:0000256" key="12">
    <source>
        <dbReference type="ARBA" id="ARBA00023136"/>
    </source>
</evidence>
<evidence type="ECO:0000256" key="4">
    <source>
        <dbReference type="ARBA" id="ARBA00022692"/>
    </source>
</evidence>
<gene>
    <name evidence="14" type="primary">ftsH</name>
    <name evidence="18" type="ORF">CIK65_15490</name>
</gene>
<evidence type="ECO:0000256" key="3">
    <source>
        <dbReference type="ARBA" id="ARBA00022670"/>
    </source>
</evidence>
<dbReference type="NCBIfam" id="TIGR01241">
    <property type="entry name" value="FtsH_fam"/>
    <property type="match status" value="1"/>
</dbReference>
<comment type="function">
    <text evidence="14">Acts as a processive, ATP-dependent zinc metallopeptidase for both cytoplasmic and membrane proteins. Plays a role in the quality control of integral membrane proteins.</text>
</comment>
<comment type="similarity">
    <text evidence="2 14">In the C-terminal section; belongs to the peptidase M41 family.</text>
</comment>
<evidence type="ECO:0000259" key="17">
    <source>
        <dbReference type="SMART" id="SM00382"/>
    </source>
</evidence>
<dbReference type="Proteomes" id="UP000218620">
    <property type="component" value="Unassembled WGS sequence"/>
</dbReference>
<keyword evidence="12 14" id="KW-0472">Membrane</keyword>
<feature type="active site" evidence="14">
    <location>
        <position position="437"/>
    </location>
</feature>
<feature type="binding site" evidence="14">
    <location>
        <position position="440"/>
    </location>
    <ligand>
        <name>Zn(2+)</name>
        <dbReference type="ChEBI" id="CHEBI:29105"/>
        <note>catalytic</note>
    </ligand>
</feature>
<reference evidence="18 19" key="1">
    <citation type="journal article" date="2017" name="Elife">
        <title>Extensive horizontal gene transfer in cheese-associated bacteria.</title>
        <authorList>
            <person name="Bonham K.S."/>
            <person name="Wolfe B.E."/>
            <person name="Dutton R.J."/>
        </authorList>
    </citation>
    <scope>NUCLEOTIDE SEQUENCE [LARGE SCALE GENOMIC DNA]</scope>
    <source>
        <strain evidence="18 19">962_8</strain>
    </source>
</reference>
<dbReference type="Pfam" id="PF01434">
    <property type="entry name" value="Peptidase_M41"/>
    <property type="match status" value="1"/>
</dbReference>
<evidence type="ECO:0000256" key="2">
    <source>
        <dbReference type="ARBA" id="ARBA00010044"/>
    </source>
</evidence>
<dbReference type="AlphaFoldDB" id="A0A2A3YR30"/>
<keyword evidence="10 14" id="KW-1133">Transmembrane helix</keyword>
<evidence type="ECO:0000256" key="6">
    <source>
        <dbReference type="ARBA" id="ARBA00022741"/>
    </source>
</evidence>
<dbReference type="Pfam" id="PF00004">
    <property type="entry name" value="AAA"/>
    <property type="match status" value="1"/>
</dbReference>
<dbReference type="Pfam" id="PF17862">
    <property type="entry name" value="AAA_lid_3"/>
    <property type="match status" value="1"/>
</dbReference>
<dbReference type="FunFam" id="3.40.50.300:FF:000001">
    <property type="entry name" value="ATP-dependent zinc metalloprotease FtsH"/>
    <property type="match status" value="1"/>
</dbReference>
<evidence type="ECO:0000313" key="18">
    <source>
        <dbReference type="EMBL" id="PCC41714.1"/>
    </source>
</evidence>
<comment type="subcellular location">
    <subcellularLocation>
        <location evidence="14">Cell membrane</location>
        <topology evidence="14">Multi-pass membrane protein</topology>
        <orientation evidence="14">Cytoplasmic side</orientation>
    </subcellularLocation>
    <subcellularLocation>
        <location evidence="1">Membrane</location>
    </subcellularLocation>
</comment>
<comment type="subunit">
    <text evidence="14">Homohexamer.</text>
</comment>
<dbReference type="GO" id="GO:0008270">
    <property type="term" value="F:zinc ion binding"/>
    <property type="evidence" value="ECO:0007669"/>
    <property type="project" value="UniProtKB-UniRule"/>
</dbReference>
<dbReference type="SUPFAM" id="SSF140990">
    <property type="entry name" value="FtsH protease domain-like"/>
    <property type="match status" value="1"/>
</dbReference>
<evidence type="ECO:0000256" key="8">
    <source>
        <dbReference type="ARBA" id="ARBA00022833"/>
    </source>
</evidence>
<feature type="binding site" evidence="14">
    <location>
        <begin position="214"/>
        <end position="221"/>
    </location>
    <ligand>
        <name>ATP</name>
        <dbReference type="ChEBI" id="CHEBI:30616"/>
    </ligand>
</feature>
<keyword evidence="11 14" id="KW-0482">Metalloprotease</keyword>
<dbReference type="InterPro" id="IPR003960">
    <property type="entry name" value="ATPase_AAA_CS"/>
</dbReference>
<dbReference type="EMBL" id="NRGQ01000026">
    <property type="protein sequence ID" value="PCC41714.1"/>
    <property type="molecule type" value="Genomic_DNA"/>
</dbReference>
<evidence type="ECO:0000256" key="16">
    <source>
        <dbReference type="SAM" id="MobiDB-lite"/>
    </source>
</evidence>
<dbReference type="InterPro" id="IPR000642">
    <property type="entry name" value="Peptidase_M41"/>
</dbReference>
<dbReference type="GO" id="GO:0005524">
    <property type="term" value="F:ATP binding"/>
    <property type="evidence" value="ECO:0007669"/>
    <property type="project" value="UniProtKB-UniRule"/>
</dbReference>
<dbReference type="RefSeq" id="WP_096178905.1">
    <property type="nucleotide sequence ID" value="NZ_NRGQ01000026.1"/>
</dbReference>
<evidence type="ECO:0000256" key="7">
    <source>
        <dbReference type="ARBA" id="ARBA00022801"/>
    </source>
</evidence>
<feature type="transmembrane region" description="Helical" evidence="14">
    <location>
        <begin position="20"/>
        <end position="41"/>
    </location>
</feature>
<feature type="compositionally biased region" description="Basic and acidic residues" evidence="16">
    <location>
        <begin position="629"/>
        <end position="638"/>
    </location>
</feature>
<dbReference type="Gene3D" id="1.10.8.60">
    <property type="match status" value="1"/>
</dbReference>
<keyword evidence="3 14" id="KW-0645">Protease</keyword>
<keyword evidence="7 14" id="KW-0378">Hydrolase</keyword>
<dbReference type="Gene3D" id="3.40.50.300">
    <property type="entry name" value="P-loop containing nucleotide triphosphate hydrolases"/>
    <property type="match status" value="1"/>
</dbReference>
<dbReference type="PANTHER" id="PTHR23076:SF97">
    <property type="entry name" value="ATP-DEPENDENT ZINC METALLOPROTEASE YME1L1"/>
    <property type="match status" value="1"/>
</dbReference>
<evidence type="ECO:0000256" key="5">
    <source>
        <dbReference type="ARBA" id="ARBA00022723"/>
    </source>
</evidence>
<evidence type="ECO:0000256" key="13">
    <source>
        <dbReference type="ARBA" id="ARBA00061570"/>
    </source>
</evidence>
<name>A0A2A3YR30_BREAU</name>
<comment type="similarity">
    <text evidence="15">Belongs to the AAA ATPase family.</text>
</comment>
<dbReference type="GO" id="GO:0016887">
    <property type="term" value="F:ATP hydrolysis activity"/>
    <property type="evidence" value="ECO:0007669"/>
    <property type="project" value="UniProtKB-UniRule"/>
</dbReference>
<dbReference type="EC" id="3.4.24.-" evidence="14"/>
<keyword evidence="9 14" id="KW-0067">ATP-binding</keyword>
<dbReference type="Gene3D" id="1.20.58.760">
    <property type="entry name" value="Peptidase M41"/>
    <property type="match status" value="1"/>
</dbReference>
<dbReference type="FunFam" id="1.20.58.760:FF:000001">
    <property type="entry name" value="ATP-dependent zinc metalloprotease FtsH"/>
    <property type="match status" value="1"/>
</dbReference>
<keyword evidence="14" id="KW-1003">Cell membrane</keyword>
<dbReference type="CDD" id="cd19501">
    <property type="entry name" value="RecA-like_FtsH"/>
    <property type="match status" value="1"/>
</dbReference>
<dbReference type="InterPro" id="IPR041569">
    <property type="entry name" value="AAA_lid_3"/>
</dbReference>
<keyword evidence="4 14" id="KW-0812">Transmembrane</keyword>
<dbReference type="SMART" id="SM00382">
    <property type="entry name" value="AAA"/>
    <property type="match status" value="1"/>
</dbReference>
<evidence type="ECO:0000313" key="19">
    <source>
        <dbReference type="Proteomes" id="UP000218620"/>
    </source>
</evidence>
<evidence type="ECO:0000256" key="11">
    <source>
        <dbReference type="ARBA" id="ARBA00023049"/>
    </source>
</evidence>
<feature type="compositionally biased region" description="Low complexity" evidence="16">
    <location>
        <begin position="700"/>
        <end position="717"/>
    </location>
</feature>
<dbReference type="FunFam" id="1.10.8.60:FF:000001">
    <property type="entry name" value="ATP-dependent zinc metalloprotease FtsH"/>
    <property type="match status" value="1"/>
</dbReference>
<accession>A0A2A3YR30</accession>
<dbReference type="GO" id="GO:0004222">
    <property type="term" value="F:metalloendopeptidase activity"/>
    <property type="evidence" value="ECO:0007669"/>
    <property type="project" value="InterPro"/>
</dbReference>